<dbReference type="AlphaFoldDB" id="A0A2T4N844"/>
<dbReference type="Proteomes" id="UP000241986">
    <property type="component" value="Unassembled WGS sequence"/>
</dbReference>
<dbReference type="PROSITE" id="PS50887">
    <property type="entry name" value="GGDEF"/>
    <property type="match status" value="1"/>
</dbReference>
<feature type="transmembrane region" description="Helical" evidence="1">
    <location>
        <begin position="20"/>
        <end position="40"/>
    </location>
</feature>
<dbReference type="Pfam" id="PF17157">
    <property type="entry name" value="GAPES4"/>
    <property type="match status" value="1"/>
</dbReference>
<evidence type="ECO:0000313" key="5">
    <source>
        <dbReference type="Proteomes" id="UP000241986"/>
    </source>
</evidence>
<dbReference type="SMART" id="SM00052">
    <property type="entry name" value="EAL"/>
    <property type="match status" value="1"/>
</dbReference>
<feature type="domain" description="GGDEF" evidence="3">
    <location>
        <begin position="260"/>
        <end position="393"/>
    </location>
</feature>
<dbReference type="InterPro" id="IPR029787">
    <property type="entry name" value="Nucleotide_cyclase"/>
</dbReference>
<name>A0A2T4N844_AERVE</name>
<sequence length="652" mass="74164">MDDAGHTERRMKLTTQLVSFITLCVIAAMATVLIGGVFSFRELGMELQQKKVDALVEVIDKQLDVAHDMEDMSHWLPTLLRAAHVVELEVRQNNQRVYWFRDVRNPVDEQMLVPYSHPLPHQAGMQANFKLERPFKEAEYSIKAMSGISLGIFIVVFGLWYSIRWLRQQLRGAELLGIRAQLILDDKLSKLSHDPAEEWPVAASQALDHLLAELADARKERSRFDNFIRSNAFVDKMTGIGNRLFFDNRLESAIMEASVMSGGVLLIDLACLEELEADQFELLGHDLMMEASATIGAFVRKHNGALQARYAGQVFAVLLPNMSESEMVDSASQLLKSLQRLHWPQEVNPETAVYLGAVCYQAEDSLLKVQEEAELALKSARLQGHNGWFLYEKQLDEEQSSKGTVRWRTLISRRLEEHGIEFYTQPIQQDRGQVVLQQELLTYLHDEQGRALQAGIFMPMAEKVGLLLQLDRLVAEQTLTLLRQRSEQSCPISLTLSAQSLLNREFQRWLFFALFQLPRSTNERLILQLSESQVTRHFEALKRPLRSLRMLGCQLAIDHAGQDVVSTQYIKEFEINFLKLHPSLVREIHARQVNQMAVRSLVGGCANTRTRVLAVGVESGDEWKMLRHLGVHAGQGPWFAEPQRLVLEPAGD</sequence>
<evidence type="ECO:0000313" key="4">
    <source>
        <dbReference type="EMBL" id="PTH83005.1"/>
    </source>
</evidence>
<accession>A0A2T4N844</accession>
<dbReference type="InterPro" id="IPR035919">
    <property type="entry name" value="EAL_sf"/>
</dbReference>
<dbReference type="InterPro" id="IPR000160">
    <property type="entry name" value="GGDEF_dom"/>
</dbReference>
<organism evidence="4 5">
    <name type="scientific">Aeromonas veronii</name>
    <dbReference type="NCBI Taxonomy" id="654"/>
    <lineage>
        <taxon>Bacteria</taxon>
        <taxon>Pseudomonadati</taxon>
        <taxon>Pseudomonadota</taxon>
        <taxon>Gammaproteobacteria</taxon>
        <taxon>Aeromonadales</taxon>
        <taxon>Aeromonadaceae</taxon>
        <taxon>Aeromonas</taxon>
    </lineage>
</organism>
<dbReference type="SUPFAM" id="SSF141868">
    <property type="entry name" value="EAL domain-like"/>
    <property type="match status" value="1"/>
</dbReference>
<dbReference type="Gene3D" id="3.20.20.450">
    <property type="entry name" value="EAL domain"/>
    <property type="match status" value="1"/>
</dbReference>
<dbReference type="Pfam" id="PF00990">
    <property type="entry name" value="GGDEF"/>
    <property type="match status" value="1"/>
</dbReference>
<dbReference type="InterPro" id="IPR001633">
    <property type="entry name" value="EAL_dom"/>
</dbReference>
<evidence type="ECO:0000259" key="2">
    <source>
        <dbReference type="PROSITE" id="PS50883"/>
    </source>
</evidence>
<protein>
    <submittedName>
        <fullName evidence="4">RNase E specificity factor CsrD</fullName>
    </submittedName>
</protein>
<gene>
    <name evidence="4" type="ORF">DAA48_00900</name>
</gene>
<keyword evidence="1" id="KW-0812">Transmembrane</keyword>
<dbReference type="InterPro" id="IPR050706">
    <property type="entry name" value="Cyclic-di-GMP_PDE-like"/>
</dbReference>
<feature type="transmembrane region" description="Helical" evidence="1">
    <location>
        <begin position="140"/>
        <end position="161"/>
    </location>
</feature>
<dbReference type="SUPFAM" id="SSF55073">
    <property type="entry name" value="Nucleotide cyclase"/>
    <property type="match status" value="1"/>
</dbReference>
<evidence type="ECO:0000259" key="3">
    <source>
        <dbReference type="PROSITE" id="PS50887"/>
    </source>
</evidence>
<dbReference type="CDD" id="cd01948">
    <property type="entry name" value="EAL"/>
    <property type="match status" value="1"/>
</dbReference>
<dbReference type="PANTHER" id="PTHR33121">
    <property type="entry name" value="CYCLIC DI-GMP PHOSPHODIESTERASE PDEF"/>
    <property type="match status" value="1"/>
</dbReference>
<evidence type="ECO:0000256" key="1">
    <source>
        <dbReference type="SAM" id="Phobius"/>
    </source>
</evidence>
<dbReference type="PANTHER" id="PTHR33121:SF32">
    <property type="entry name" value="RNASE E SPECIFICITY FACTOR CSRD"/>
    <property type="match status" value="1"/>
</dbReference>
<dbReference type="EMBL" id="PZKL01000003">
    <property type="protein sequence ID" value="PTH83005.1"/>
    <property type="molecule type" value="Genomic_DNA"/>
</dbReference>
<comment type="caution">
    <text evidence="4">The sequence shown here is derived from an EMBL/GenBank/DDBJ whole genome shotgun (WGS) entry which is preliminary data.</text>
</comment>
<dbReference type="NCBIfam" id="TIGR00254">
    <property type="entry name" value="GGDEF"/>
    <property type="match status" value="1"/>
</dbReference>
<dbReference type="InterPro" id="IPR043128">
    <property type="entry name" value="Rev_trsase/Diguanyl_cyclase"/>
</dbReference>
<dbReference type="GO" id="GO:0071111">
    <property type="term" value="F:cyclic-guanylate-specific phosphodiesterase activity"/>
    <property type="evidence" value="ECO:0007669"/>
    <property type="project" value="InterPro"/>
</dbReference>
<keyword evidence="1" id="KW-0472">Membrane</keyword>
<dbReference type="InterPro" id="IPR033423">
    <property type="entry name" value="GAPES4"/>
</dbReference>
<dbReference type="SMART" id="SM00267">
    <property type="entry name" value="GGDEF"/>
    <property type="match status" value="1"/>
</dbReference>
<keyword evidence="1" id="KW-1133">Transmembrane helix</keyword>
<feature type="domain" description="EAL" evidence="2">
    <location>
        <begin position="404"/>
        <end position="652"/>
    </location>
</feature>
<dbReference type="Pfam" id="PF00563">
    <property type="entry name" value="EAL"/>
    <property type="match status" value="1"/>
</dbReference>
<reference evidence="4 5" key="1">
    <citation type="submission" date="2018-03" db="EMBL/GenBank/DDBJ databases">
        <title>Aeromonas veronii whole genome sequencing and analysis.</title>
        <authorList>
            <person name="Xie H."/>
            <person name="Liu T."/>
            <person name="Wang K."/>
        </authorList>
    </citation>
    <scope>NUCLEOTIDE SEQUENCE [LARGE SCALE GENOMIC DNA]</scope>
    <source>
        <strain evidence="4 5">XH.VA.1</strain>
    </source>
</reference>
<dbReference type="Gene3D" id="3.30.70.270">
    <property type="match status" value="1"/>
</dbReference>
<dbReference type="PROSITE" id="PS50883">
    <property type="entry name" value="EAL"/>
    <property type="match status" value="1"/>
</dbReference>
<proteinExistence type="predicted"/>